<sequence length="102" mass="11564">MSKKNSLNKRINGYLPITILDVESHTMADQMAATIRHNRARGQHQVAAMSDIVRDLSRLGWNDQKIGNELGMSQDEVLRLKQISGLAELFSEHDFSEAWTVK</sequence>
<reference evidence="1 2" key="1">
    <citation type="submission" date="2018-06" db="EMBL/GenBank/DDBJ databases">
        <authorList>
            <consortium name="Pathogen Informatics"/>
            <person name="Doyle S."/>
        </authorList>
    </citation>
    <scope>NUCLEOTIDE SEQUENCE [LARGE SCALE GENOMIC DNA]</scope>
    <source>
        <strain evidence="1 2">NCTC11938</strain>
    </source>
</reference>
<evidence type="ECO:0000313" key="2">
    <source>
        <dbReference type="Proteomes" id="UP000254191"/>
    </source>
</evidence>
<name>A0A379FFC0_PROMI</name>
<accession>A0A379FFC0</accession>
<dbReference type="Proteomes" id="UP000254191">
    <property type="component" value="Unassembled WGS sequence"/>
</dbReference>
<dbReference type="EMBL" id="UGTS01000004">
    <property type="protein sequence ID" value="SUC18391.1"/>
    <property type="molecule type" value="Genomic_DNA"/>
</dbReference>
<protein>
    <submittedName>
        <fullName evidence="1">Immunoglobulin-binding regulator</fullName>
    </submittedName>
</protein>
<dbReference type="AlphaFoldDB" id="A0A379FFC0"/>
<dbReference type="SUPFAM" id="SSF110849">
    <property type="entry name" value="ParB/Sulfiredoxin"/>
    <property type="match status" value="1"/>
</dbReference>
<dbReference type="InterPro" id="IPR036086">
    <property type="entry name" value="ParB/Sulfiredoxin_sf"/>
</dbReference>
<organism evidence="1 2">
    <name type="scientific">Proteus mirabilis</name>
    <dbReference type="NCBI Taxonomy" id="584"/>
    <lineage>
        <taxon>Bacteria</taxon>
        <taxon>Pseudomonadati</taxon>
        <taxon>Pseudomonadota</taxon>
        <taxon>Gammaproteobacteria</taxon>
        <taxon>Enterobacterales</taxon>
        <taxon>Morganellaceae</taxon>
        <taxon>Proteus</taxon>
    </lineage>
</organism>
<gene>
    <name evidence="1" type="primary">ibrB_2</name>
    <name evidence="1" type="ORF">NCTC11938_00717</name>
</gene>
<proteinExistence type="predicted"/>
<evidence type="ECO:0000313" key="1">
    <source>
        <dbReference type="EMBL" id="SUC18391.1"/>
    </source>
</evidence>